<evidence type="ECO:0000256" key="1">
    <source>
        <dbReference type="SAM" id="MobiDB-lite"/>
    </source>
</evidence>
<feature type="compositionally biased region" description="Basic and acidic residues" evidence="1">
    <location>
        <begin position="1"/>
        <end position="10"/>
    </location>
</feature>
<dbReference type="InParanoid" id="F4RR19"/>
<dbReference type="AlphaFoldDB" id="F4RR19"/>
<sequence>MSDTHSDRSLEGLAAPQPMASFDDTSPKEVPISPGLTHLPETPSPVLKLKRRLPKKKGKKFKIPVPATGKLQTFIDHGCTIDPQGYPIYPNGETILVQDPIAPVINFGHVAFTHTQKSHGSKTGPWKTIWYKCLGVLQCDDDFCNYAGPPPTAEGKAAEFIAEHPVCPAVECNGNHFWTECNDTSCRVDIEKDSGWAVLRHSGVHKHPWPASKKADPMAMMELTEELVKNPKAGPLVLKVGQAGAGQTVTSPVINIHPAFSNGGRLGYLRRKVLVEKGLMPEKESKGGAFLVSAVEYSLGFETHRNGLRLISTSLLGDAVHITFQTEWMAEQLVRRDQFGKVYSGGLLSDVTYRFFKNGYLLTTSMYSEVMHRWIPIQLTWMWGLNVNHYRAHFTTLLKQIYDAGLSFHERDLLSQQVVDFSAAQKKGFIAAYMDVFNERDPAKALDKLKGCHEHYRQSITRVKKNRNIVDVSQVGNFKRLAYDLLEPVQPGGKSLGDKFDHIFRLFPKSKAWLDWWNTADIHSMLFTACGRLPLDDPPLPDEPEADVPDTTNGQESMHRQYYILSRRPDVNDGRPPDTTEALLPSKKLGRPAGSANVNRDPHSSYQAYSASNEPGKQNRCWETATLEALFPTFSPLWIQGTDASCLAHQIRFISRAQVSSNGHPTVVAGLFCHGRVLLSRSLHGLSPNVQEASHRSRLTFCVRPPSRLSMQRQWRPSRNGNHGQSQGCLDDGSLPRGQHQILRCHRAALCLANRWPLLSHSQMLSHLSESPSQRTFPATYGNPGRRGRGGVGGLGDEDRASFMGDMNWPETIRLDNVDYEIVSRGFWAFSHYWCKLVRHVDGVRGVWFFDDRKDDGRAQLLGQDLSLIAGPQPYTSWVIYSRKPNIDEQKLINCGIAKITLKNPEPLGNVPFVRPGDLEGLDEQIDKLATPSVPSVPPVRGSANMAKQAFASAISSQQEALAVDSKPCIQDEAENVQDIVSRVSSQSDKARRAFGQGQMDDSALKPPTAQVDVDHRTAASQPIEPSPPIISFGAECDAGEDTLPNEANPTSERLILRLRNKRTAPEGSPAKSPSASPSSVKKVTKGKKRAKARVNEPVGPLTKVLEGQQAEQKPKAKGKKKK</sequence>
<gene>
    <name evidence="2" type="ORF">MELLADRAFT_88235</name>
</gene>
<evidence type="ECO:0000313" key="3">
    <source>
        <dbReference type="Proteomes" id="UP000001072"/>
    </source>
</evidence>
<keyword evidence="3" id="KW-1185">Reference proteome</keyword>
<evidence type="ECO:0000313" key="2">
    <source>
        <dbReference type="EMBL" id="EGG05220.1"/>
    </source>
</evidence>
<organism evidence="3">
    <name type="scientific">Melampsora larici-populina (strain 98AG31 / pathotype 3-4-7)</name>
    <name type="common">Poplar leaf rust fungus</name>
    <dbReference type="NCBI Taxonomy" id="747676"/>
    <lineage>
        <taxon>Eukaryota</taxon>
        <taxon>Fungi</taxon>
        <taxon>Dikarya</taxon>
        <taxon>Basidiomycota</taxon>
        <taxon>Pucciniomycotina</taxon>
        <taxon>Pucciniomycetes</taxon>
        <taxon>Pucciniales</taxon>
        <taxon>Melampsoraceae</taxon>
        <taxon>Melampsora</taxon>
    </lineage>
</organism>
<feature type="region of interest" description="Disordered" evidence="1">
    <location>
        <begin position="712"/>
        <end position="732"/>
    </location>
</feature>
<proteinExistence type="predicted"/>
<feature type="compositionally biased region" description="Acidic residues" evidence="1">
    <location>
        <begin position="539"/>
        <end position="548"/>
    </location>
</feature>
<dbReference type="eggNOG" id="ENOG502S7P8">
    <property type="taxonomic scope" value="Eukaryota"/>
</dbReference>
<feature type="compositionally biased region" description="Polar residues" evidence="1">
    <location>
        <begin position="604"/>
        <end position="616"/>
    </location>
</feature>
<feature type="region of interest" description="Disordered" evidence="1">
    <location>
        <begin position="772"/>
        <end position="797"/>
    </location>
</feature>
<feature type="compositionally biased region" description="Basic and acidic residues" evidence="1">
    <location>
        <begin position="567"/>
        <end position="578"/>
    </location>
</feature>
<dbReference type="GeneID" id="18934803"/>
<feature type="compositionally biased region" description="Low complexity" evidence="1">
    <location>
        <begin position="1069"/>
        <end position="1082"/>
    </location>
</feature>
<dbReference type="RefSeq" id="XP_007411585.1">
    <property type="nucleotide sequence ID" value="XM_007411523.1"/>
</dbReference>
<dbReference type="OrthoDB" id="3046222at2759"/>
<dbReference type="KEGG" id="mlr:MELLADRAFT_88235"/>
<evidence type="ECO:0008006" key="4">
    <source>
        <dbReference type="Google" id="ProtNLM"/>
    </source>
</evidence>
<feature type="region of interest" description="Disordered" evidence="1">
    <location>
        <begin position="1"/>
        <end position="43"/>
    </location>
</feature>
<dbReference type="HOGENOM" id="CLU_005992_0_1_1"/>
<feature type="compositionally biased region" description="Basic residues" evidence="1">
    <location>
        <begin position="1083"/>
        <end position="1093"/>
    </location>
</feature>
<feature type="region of interest" description="Disordered" evidence="1">
    <location>
        <begin position="536"/>
        <end position="617"/>
    </location>
</feature>
<dbReference type="EMBL" id="GL883114">
    <property type="protein sequence ID" value="EGG05220.1"/>
    <property type="molecule type" value="Genomic_DNA"/>
</dbReference>
<feature type="compositionally biased region" description="Polar residues" evidence="1">
    <location>
        <begin position="712"/>
        <end position="728"/>
    </location>
</feature>
<protein>
    <recommendedName>
        <fullName evidence="4">GCM domain-containing protein</fullName>
    </recommendedName>
</protein>
<dbReference type="VEuPathDB" id="FungiDB:MELLADRAFT_88235"/>
<dbReference type="Proteomes" id="UP000001072">
    <property type="component" value="Unassembled WGS sequence"/>
</dbReference>
<reference evidence="3" key="1">
    <citation type="journal article" date="2011" name="Proc. Natl. Acad. Sci. U.S.A.">
        <title>Obligate biotrophy features unraveled by the genomic analysis of rust fungi.</title>
        <authorList>
            <person name="Duplessis S."/>
            <person name="Cuomo C.A."/>
            <person name="Lin Y.-C."/>
            <person name="Aerts A."/>
            <person name="Tisserant E."/>
            <person name="Veneault-Fourrey C."/>
            <person name="Joly D.L."/>
            <person name="Hacquard S."/>
            <person name="Amselem J."/>
            <person name="Cantarel B.L."/>
            <person name="Chiu R."/>
            <person name="Coutinho P.M."/>
            <person name="Feau N."/>
            <person name="Field M."/>
            <person name="Frey P."/>
            <person name="Gelhaye E."/>
            <person name="Goldberg J."/>
            <person name="Grabherr M.G."/>
            <person name="Kodira C.D."/>
            <person name="Kohler A."/>
            <person name="Kuees U."/>
            <person name="Lindquist E.A."/>
            <person name="Lucas S.M."/>
            <person name="Mago R."/>
            <person name="Mauceli E."/>
            <person name="Morin E."/>
            <person name="Murat C."/>
            <person name="Pangilinan J.L."/>
            <person name="Park R."/>
            <person name="Pearson M."/>
            <person name="Quesneville H."/>
            <person name="Rouhier N."/>
            <person name="Sakthikumar S."/>
            <person name="Salamov A.A."/>
            <person name="Schmutz J."/>
            <person name="Selles B."/>
            <person name="Shapiro H."/>
            <person name="Tanguay P."/>
            <person name="Tuskan G.A."/>
            <person name="Henrissat B."/>
            <person name="Van de Peer Y."/>
            <person name="Rouze P."/>
            <person name="Ellis J.G."/>
            <person name="Dodds P.N."/>
            <person name="Schein J.E."/>
            <person name="Zhong S."/>
            <person name="Hamelin R.C."/>
            <person name="Grigoriev I.V."/>
            <person name="Szabo L.J."/>
            <person name="Martin F."/>
        </authorList>
    </citation>
    <scope>NUCLEOTIDE SEQUENCE [LARGE SCALE GENOMIC DNA]</scope>
    <source>
        <strain evidence="3">98AG31 / pathotype 3-4-7</strain>
    </source>
</reference>
<feature type="region of interest" description="Disordered" evidence="1">
    <location>
        <begin position="984"/>
        <end position="1123"/>
    </location>
</feature>
<name>F4RR19_MELLP</name>
<accession>F4RR19</accession>